<feature type="region of interest" description="Disordered" evidence="1">
    <location>
        <begin position="231"/>
        <end position="256"/>
    </location>
</feature>
<name>A0A6A5S503_9PLEO</name>
<evidence type="ECO:0000313" key="3">
    <source>
        <dbReference type="Proteomes" id="UP000800038"/>
    </source>
</evidence>
<feature type="compositionally biased region" description="Basic and acidic residues" evidence="1">
    <location>
        <begin position="238"/>
        <end position="256"/>
    </location>
</feature>
<dbReference type="AlphaFoldDB" id="A0A6A5S503"/>
<organism evidence="2 3">
    <name type="scientific">Clathrospora elynae</name>
    <dbReference type="NCBI Taxonomy" id="706981"/>
    <lineage>
        <taxon>Eukaryota</taxon>
        <taxon>Fungi</taxon>
        <taxon>Dikarya</taxon>
        <taxon>Ascomycota</taxon>
        <taxon>Pezizomycotina</taxon>
        <taxon>Dothideomycetes</taxon>
        <taxon>Pleosporomycetidae</taxon>
        <taxon>Pleosporales</taxon>
        <taxon>Diademaceae</taxon>
        <taxon>Clathrospora</taxon>
    </lineage>
</organism>
<feature type="non-terminal residue" evidence="2">
    <location>
        <position position="256"/>
    </location>
</feature>
<gene>
    <name evidence="2" type="ORF">EJ02DRAFT_194021</name>
</gene>
<accession>A0A6A5S503</accession>
<keyword evidence="3" id="KW-1185">Reference proteome</keyword>
<proteinExistence type="predicted"/>
<protein>
    <submittedName>
        <fullName evidence="2">Uncharacterized protein</fullName>
    </submittedName>
</protein>
<dbReference type="EMBL" id="ML976480">
    <property type="protein sequence ID" value="KAF1934554.1"/>
    <property type="molecule type" value="Genomic_DNA"/>
</dbReference>
<dbReference type="Proteomes" id="UP000800038">
    <property type="component" value="Unassembled WGS sequence"/>
</dbReference>
<reference evidence="2" key="1">
    <citation type="journal article" date="2020" name="Stud. Mycol.">
        <title>101 Dothideomycetes genomes: a test case for predicting lifestyles and emergence of pathogens.</title>
        <authorList>
            <person name="Haridas S."/>
            <person name="Albert R."/>
            <person name="Binder M."/>
            <person name="Bloem J."/>
            <person name="Labutti K."/>
            <person name="Salamov A."/>
            <person name="Andreopoulos B."/>
            <person name="Baker S."/>
            <person name="Barry K."/>
            <person name="Bills G."/>
            <person name="Bluhm B."/>
            <person name="Cannon C."/>
            <person name="Castanera R."/>
            <person name="Culley D."/>
            <person name="Daum C."/>
            <person name="Ezra D."/>
            <person name="Gonzalez J."/>
            <person name="Henrissat B."/>
            <person name="Kuo A."/>
            <person name="Liang C."/>
            <person name="Lipzen A."/>
            <person name="Lutzoni F."/>
            <person name="Magnuson J."/>
            <person name="Mondo S."/>
            <person name="Nolan M."/>
            <person name="Ohm R."/>
            <person name="Pangilinan J."/>
            <person name="Park H.-J."/>
            <person name="Ramirez L."/>
            <person name="Alfaro M."/>
            <person name="Sun H."/>
            <person name="Tritt A."/>
            <person name="Yoshinaga Y."/>
            <person name="Zwiers L.-H."/>
            <person name="Turgeon B."/>
            <person name="Goodwin S."/>
            <person name="Spatafora J."/>
            <person name="Crous P."/>
            <person name="Grigoriev I."/>
        </authorList>
    </citation>
    <scope>NUCLEOTIDE SEQUENCE</scope>
    <source>
        <strain evidence="2">CBS 161.51</strain>
    </source>
</reference>
<evidence type="ECO:0000256" key="1">
    <source>
        <dbReference type="SAM" id="MobiDB-lite"/>
    </source>
</evidence>
<sequence length="256" mass="29185">MSQQPQAQSVALWAPVGQEEIPHHGLEITQYGDYRVPWNGGVTVKDWTIHYWEAGPAAQMLLVDDWVTSLTEYLDITSNVVAATAKEFASNQELMLLYGGQASFFARYPVLKDVKDYANKRRNETVQSFSKIRELEQEVLTKILHPYSHTVVSSHTGATTIAYLLRRYRFRDLVPFLNTAYYRRRNRKNTGKEAFITNSDWAATKVILSTFGPCLTKLLHSSSTHQAELKNAGLKNQDVQDPRPRKYPEHSPAHGF</sequence>
<evidence type="ECO:0000313" key="2">
    <source>
        <dbReference type="EMBL" id="KAF1934554.1"/>
    </source>
</evidence>